<protein>
    <submittedName>
        <fullName evidence="6">Periplasmic oligopeptide-binding protein</fullName>
    </submittedName>
</protein>
<dbReference type="SUPFAM" id="SSF53850">
    <property type="entry name" value="Periplasmic binding protein-like II"/>
    <property type="match status" value="1"/>
</dbReference>
<dbReference type="RefSeq" id="WP_005298410.1">
    <property type="nucleotide sequence ID" value="NZ_JADQAS010000001.1"/>
</dbReference>
<dbReference type="Gene3D" id="3.90.76.10">
    <property type="entry name" value="Dipeptide-binding Protein, Domain 1"/>
    <property type="match status" value="1"/>
</dbReference>
<dbReference type="GO" id="GO:0030288">
    <property type="term" value="C:outer membrane-bounded periplasmic space"/>
    <property type="evidence" value="ECO:0007669"/>
    <property type="project" value="TreeGrafter"/>
</dbReference>
<name>A0A2T3QL65_PHODM</name>
<evidence type="ECO:0000256" key="4">
    <source>
        <dbReference type="ARBA" id="ARBA00022729"/>
    </source>
</evidence>
<keyword evidence="4" id="KW-0732">Signal</keyword>
<accession>A0A2T3QL65</accession>
<dbReference type="PANTHER" id="PTHR30290">
    <property type="entry name" value="PERIPLASMIC BINDING COMPONENT OF ABC TRANSPORTER"/>
    <property type="match status" value="1"/>
</dbReference>
<dbReference type="Gene3D" id="3.10.105.10">
    <property type="entry name" value="Dipeptide-binding Protein, Domain 3"/>
    <property type="match status" value="1"/>
</dbReference>
<dbReference type="InterPro" id="IPR030678">
    <property type="entry name" value="Peptide/Ni-bd"/>
</dbReference>
<dbReference type="GO" id="GO:0015833">
    <property type="term" value="P:peptide transport"/>
    <property type="evidence" value="ECO:0007669"/>
    <property type="project" value="TreeGrafter"/>
</dbReference>
<comment type="subcellular location">
    <subcellularLocation>
        <location evidence="1">Cell envelope</location>
    </subcellularLocation>
</comment>
<dbReference type="OrthoDB" id="9801912at2"/>
<evidence type="ECO:0000259" key="5">
    <source>
        <dbReference type="Pfam" id="PF00496"/>
    </source>
</evidence>
<dbReference type="Gene3D" id="3.40.190.10">
    <property type="entry name" value="Periplasmic binding protein-like II"/>
    <property type="match status" value="1"/>
</dbReference>
<dbReference type="EMBL" id="UATL01000001">
    <property type="protein sequence ID" value="SPY28782.1"/>
    <property type="molecule type" value="Genomic_DNA"/>
</dbReference>
<dbReference type="PIRSF" id="PIRSF002741">
    <property type="entry name" value="MppA"/>
    <property type="match status" value="1"/>
</dbReference>
<dbReference type="PANTHER" id="PTHR30290:SF10">
    <property type="entry name" value="PERIPLASMIC OLIGOPEPTIDE-BINDING PROTEIN-RELATED"/>
    <property type="match status" value="1"/>
</dbReference>
<dbReference type="FunFam" id="3.10.105.10:FF:000001">
    <property type="entry name" value="Oligopeptide ABC transporter, oligopeptide-binding protein"/>
    <property type="match status" value="1"/>
</dbReference>
<dbReference type="Pfam" id="PF00496">
    <property type="entry name" value="SBP_bac_5"/>
    <property type="match status" value="1"/>
</dbReference>
<dbReference type="AlphaFoldDB" id="A0A2T3QL65"/>
<dbReference type="InterPro" id="IPR000914">
    <property type="entry name" value="SBP_5_dom"/>
</dbReference>
<dbReference type="GO" id="GO:1904680">
    <property type="term" value="F:peptide transmembrane transporter activity"/>
    <property type="evidence" value="ECO:0007669"/>
    <property type="project" value="TreeGrafter"/>
</dbReference>
<evidence type="ECO:0000256" key="2">
    <source>
        <dbReference type="ARBA" id="ARBA00005695"/>
    </source>
</evidence>
<comment type="similarity">
    <text evidence="2">Belongs to the bacterial solute-binding protein 5 family.</text>
</comment>
<dbReference type="Proteomes" id="UP000251647">
    <property type="component" value="Unassembled WGS sequence"/>
</dbReference>
<organism evidence="6 7">
    <name type="scientific">Photobacterium damselae</name>
    <dbReference type="NCBI Taxonomy" id="38293"/>
    <lineage>
        <taxon>Bacteria</taxon>
        <taxon>Pseudomonadati</taxon>
        <taxon>Pseudomonadota</taxon>
        <taxon>Gammaproteobacteria</taxon>
        <taxon>Vibrionales</taxon>
        <taxon>Vibrionaceae</taxon>
        <taxon>Photobacterium</taxon>
    </lineage>
</organism>
<feature type="domain" description="Solute-binding protein family 5" evidence="5">
    <location>
        <begin position="83"/>
        <end position="458"/>
    </location>
</feature>
<dbReference type="InterPro" id="IPR039424">
    <property type="entry name" value="SBP_5"/>
</dbReference>
<keyword evidence="3" id="KW-0813">Transport</keyword>
<evidence type="ECO:0000256" key="1">
    <source>
        <dbReference type="ARBA" id="ARBA00004196"/>
    </source>
</evidence>
<evidence type="ECO:0000313" key="7">
    <source>
        <dbReference type="Proteomes" id="UP000251647"/>
    </source>
</evidence>
<evidence type="ECO:0000313" key="6">
    <source>
        <dbReference type="EMBL" id="SPY28782.1"/>
    </source>
</evidence>
<gene>
    <name evidence="6" type="primary">oppA</name>
    <name evidence="6" type="ORF">NCTC11647_01883</name>
</gene>
<dbReference type="FunFam" id="3.90.76.10:FF:000001">
    <property type="entry name" value="Oligopeptide ABC transporter substrate-binding protein"/>
    <property type="match status" value="1"/>
</dbReference>
<reference evidence="6 7" key="1">
    <citation type="submission" date="2018-06" db="EMBL/GenBank/DDBJ databases">
        <authorList>
            <consortium name="Pathogen Informatics"/>
            <person name="Doyle S."/>
        </authorList>
    </citation>
    <scope>NUCLEOTIDE SEQUENCE [LARGE SCALE GENOMIC DNA]</scope>
    <source>
        <strain evidence="6 7">NCTC11647</strain>
    </source>
</reference>
<dbReference type="GO" id="GO:0043190">
    <property type="term" value="C:ATP-binding cassette (ABC) transporter complex"/>
    <property type="evidence" value="ECO:0007669"/>
    <property type="project" value="InterPro"/>
</dbReference>
<sequence>MYKNKITQALWMSAGLAVSAGSFSVVAAQVPEGVKLADSQELVRNNGSEVESLDPQKVSGVPESNIIRDLLEGLINQDDKGNLVPGAASSWESSDNKVWTFHLRQDAKWSNGDPVTAEDFVYTWRRLADPKTASPYASYLSMTTMHNAEAIINGKAAPDSLGVEAVDPHTLKVTLDKAVPYFPAMLVHTSMKPVHAKTVAAHGDKWTSVDNYVSNGAYKLDKWVVNERIELVRNENYWDNKETIINKVTYLPIENQVAAMNRFLAGEIDLTYEVPNEHFKRLVKEHPDAVKVTPYLCSYYYEFNTARKPFDDVRVRKALSYAIDRDVIAKFIVGKGETPAYNFTPLATNGIEVDLPDYSSLSQKERVAKAKELLKEAGYGDKPLTFDLLYNTSENHKKIAVAIASMWKKSLGVTANLENQEWKSYLDSKRQGNFDVSRAGWCGDYNEASTFLAIMRDGHSQNYPKYTSKAYDKALDDALAAASIESRAQAYKNAESLLATDMPIMPIYHYVNARLVNPKVGGYPMKNPEDNIYSKDLYIIAK</sequence>
<proteinExistence type="inferred from homology"/>
<dbReference type="CDD" id="cd08504">
    <property type="entry name" value="PBP2_OppA"/>
    <property type="match status" value="1"/>
</dbReference>
<evidence type="ECO:0000256" key="3">
    <source>
        <dbReference type="ARBA" id="ARBA00022448"/>
    </source>
</evidence>